<keyword evidence="1" id="KW-0378">Hydrolase</keyword>
<proteinExistence type="predicted"/>
<comment type="caution">
    <text evidence="1">The sequence shown here is derived from an EMBL/GenBank/DDBJ whole genome shotgun (WGS) entry which is preliminary data.</text>
</comment>
<dbReference type="AlphaFoldDB" id="A0A395SHL6"/>
<dbReference type="STRING" id="5514.A0A395SHL6"/>
<dbReference type="Gene3D" id="3.40.50.300">
    <property type="entry name" value="P-loop containing nucleotide triphosphate hydrolases"/>
    <property type="match status" value="1"/>
</dbReference>
<evidence type="ECO:0000313" key="2">
    <source>
        <dbReference type="Proteomes" id="UP000266152"/>
    </source>
</evidence>
<name>A0A395SHL6_FUSSP</name>
<accession>A0A395SHL6</accession>
<protein>
    <submittedName>
        <fullName evidence="1">DNA helicase</fullName>
    </submittedName>
</protein>
<organism evidence="1 2">
    <name type="scientific">Fusarium sporotrichioides</name>
    <dbReference type="NCBI Taxonomy" id="5514"/>
    <lineage>
        <taxon>Eukaryota</taxon>
        <taxon>Fungi</taxon>
        <taxon>Dikarya</taxon>
        <taxon>Ascomycota</taxon>
        <taxon>Pezizomycotina</taxon>
        <taxon>Sordariomycetes</taxon>
        <taxon>Hypocreomycetidae</taxon>
        <taxon>Hypocreales</taxon>
        <taxon>Nectriaceae</taxon>
        <taxon>Fusarium</taxon>
    </lineage>
</organism>
<sequence>MLLASDRYEQDVGHDDSQEAPAWWGVLQHHGSVASSIVDIESSTKEMDLGNKDVCLQSLPLSPHGTHIGSMSVLVECFHHKSVHPFRVGASENFLQPTEFMLLRSVVFILYLLHTSLKLTPEPLLLYQIQSHFYRQAKYYGSGFGKTTTATAVVREIHATMGKVLASGPANIGVNNLCARIYAVSYCATGQYNDDKQRDSLQHHLLILRGFKLDIEHATLELLFSATYWLLIYLGFSTIPALHDDDSKALQTLRDDLAK</sequence>
<dbReference type="InterPro" id="IPR027417">
    <property type="entry name" value="P-loop_NTPase"/>
</dbReference>
<dbReference type="EMBL" id="PXOF01000038">
    <property type="protein sequence ID" value="RGP71890.1"/>
    <property type="molecule type" value="Genomic_DNA"/>
</dbReference>
<keyword evidence="1" id="KW-0547">Nucleotide-binding</keyword>
<keyword evidence="1" id="KW-0067">ATP-binding</keyword>
<reference evidence="1 2" key="1">
    <citation type="journal article" date="2018" name="PLoS Pathog.">
        <title>Evolution of structural diversity of trichothecenes, a family of toxins produced by plant pathogenic and entomopathogenic fungi.</title>
        <authorList>
            <person name="Proctor R.H."/>
            <person name="McCormick S.P."/>
            <person name="Kim H.S."/>
            <person name="Cardoza R.E."/>
            <person name="Stanley A.M."/>
            <person name="Lindo L."/>
            <person name="Kelly A."/>
            <person name="Brown D.W."/>
            <person name="Lee T."/>
            <person name="Vaughan M.M."/>
            <person name="Alexander N.J."/>
            <person name="Busman M."/>
            <person name="Gutierrez S."/>
        </authorList>
    </citation>
    <scope>NUCLEOTIDE SEQUENCE [LARGE SCALE GENOMIC DNA]</scope>
    <source>
        <strain evidence="1 2">NRRL 3299</strain>
    </source>
</reference>
<keyword evidence="1" id="KW-0347">Helicase</keyword>
<evidence type="ECO:0000313" key="1">
    <source>
        <dbReference type="EMBL" id="RGP71890.1"/>
    </source>
</evidence>
<gene>
    <name evidence="1" type="ORF">FSPOR_3005</name>
</gene>
<dbReference type="GO" id="GO:0004386">
    <property type="term" value="F:helicase activity"/>
    <property type="evidence" value="ECO:0007669"/>
    <property type="project" value="UniProtKB-KW"/>
</dbReference>
<keyword evidence="2" id="KW-1185">Reference proteome</keyword>
<dbReference type="Proteomes" id="UP000266152">
    <property type="component" value="Unassembled WGS sequence"/>
</dbReference>